<dbReference type="AlphaFoldDB" id="A0A378LWX9"/>
<comment type="subunit">
    <text evidence="4">Part of the Bam complex.</text>
</comment>
<evidence type="ECO:0000313" key="6">
    <source>
        <dbReference type="EMBL" id="STY30824.1"/>
    </source>
</evidence>
<gene>
    <name evidence="6" type="primary">smpA</name>
    <name evidence="4" type="synonym">bamE</name>
    <name evidence="6" type="ORF">NCTC11532_02579</name>
</gene>
<dbReference type="InterPro" id="IPR007450">
    <property type="entry name" value="BamE_dom"/>
</dbReference>
<keyword evidence="1 4" id="KW-0732">Signal</keyword>
<dbReference type="InterPro" id="IPR037873">
    <property type="entry name" value="BamE-like"/>
</dbReference>
<organism evidence="6 7">
    <name type="scientific">Legionella wadsworthii</name>
    <dbReference type="NCBI Taxonomy" id="28088"/>
    <lineage>
        <taxon>Bacteria</taxon>
        <taxon>Pseudomonadati</taxon>
        <taxon>Pseudomonadota</taxon>
        <taxon>Gammaproteobacteria</taxon>
        <taxon>Legionellales</taxon>
        <taxon>Legionellaceae</taxon>
        <taxon>Legionella</taxon>
    </lineage>
</organism>
<dbReference type="Gene3D" id="3.30.1450.10">
    <property type="match status" value="1"/>
</dbReference>
<dbReference type="Pfam" id="PF04355">
    <property type="entry name" value="BamE"/>
    <property type="match status" value="1"/>
</dbReference>
<evidence type="ECO:0000256" key="4">
    <source>
        <dbReference type="HAMAP-Rule" id="MF_00925"/>
    </source>
</evidence>
<dbReference type="PANTHER" id="PTHR37482">
    <property type="entry name" value="OUTER MEMBRANE PROTEIN ASSEMBLY FACTOR BAME"/>
    <property type="match status" value="1"/>
</dbReference>
<evidence type="ECO:0000256" key="3">
    <source>
        <dbReference type="ARBA" id="ARBA00023237"/>
    </source>
</evidence>
<comment type="subcellular location">
    <subcellularLocation>
        <location evidence="4">Cell outer membrane</location>
    </subcellularLocation>
</comment>
<name>A0A378LWX9_9GAMM</name>
<evidence type="ECO:0000313" key="7">
    <source>
        <dbReference type="Proteomes" id="UP000255297"/>
    </source>
</evidence>
<dbReference type="Proteomes" id="UP000255297">
    <property type="component" value="Unassembled WGS sequence"/>
</dbReference>
<comment type="similarity">
    <text evidence="4">Belongs to the BamE family.</text>
</comment>
<reference evidence="6 7" key="1">
    <citation type="submission" date="2018-06" db="EMBL/GenBank/DDBJ databases">
        <authorList>
            <consortium name="Pathogen Informatics"/>
            <person name="Doyle S."/>
        </authorList>
    </citation>
    <scope>NUCLEOTIDE SEQUENCE [LARGE SCALE GENOMIC DNA]</scope>
    <source>
        <strain evidence="6 7">NCTC11532</strain>
    </source>
</reference>
<accession>A0A378LWX9</accession>
<evidence type="ECO:0000259" key="5">
    <source>
        <dbReference type="Pfam" id="PF04355"/>
    </source>
</evidence>
<keyword evidence="2 4" id="KW-0472">Membrane</keyword>
<feature type="domain" description="Outer membrane protein assembly factor BamE" evidence="5">
    <location>
        <begin position="32"/>
        <end position="100"/>
    </location>
</feature>
<keyword evidence="3 4" id="KW-0998">Cell outer membrane</keyword>
<protein>
    <recommendedName>
        <fullName evidence="4">Outer membrane protein assembly factor BamE</fullName>
    </recommendedName>
</protein>
<dbReference type="STRING" id="1122170.GCA_000701265_02477"/>
<dbReference type="GO" id="GO:0043165">
    <property type="term" value="P:Gram-negative-bacterium-type cell outer membrane assembly"/>
    <property type="evidence" value="ECO:0007669"/>
    <property type="project" value="UniProtKB-UniRule"/>
</dbReference>
<dbReference type="InterPro" id="IPR026592">
    <property type="entry name" value="BamE"/>
</dbReference>
<dbReference type="EMBL" id="UGPB01000001">
    <property type="protein sequence ID" value="STY30824.1"/>
    <property type="molecule type" value="Genomic_DNA"/>
</dbReference>
<evidence type="ECO:0000256" key="1">
    <source>
        <dbReference type="ARBA" id="ARBA00022729"/>
    </source>
</evidence>
<dbReference type="GO" id="GO:1990063">
    <property type="term" value="C:Bam protein complex"/>
    <property type="evidence" value="ECO:0007669"/>
    <property type="project" value="TreeGrafter"/>
</dbReference>
<proteinExistence type="inferred from homology"/>
<dbReference type="GO" id="GO:0030674">
    <property type="term" value="F:protein-macromolecule adaptor activity"/>
    <property type="evidence" value="ECO:0007669"/>
    <property type="project" value="TreeGrafter"/>
</dbReference>
<dbReference type="HAMAP" id="MF_00925">
    <property type="entry name" value="OM_assembly_BamE"/>
    <property type="match status" value="1"/>
</dbReference>
<dbReference type="PANTHER" id="PTHR37482:SF1">
    <property type="entry name" value="OUTER MEMBRANE PROTEIN ASSEMBLY FACTOR BAME"/>
    <property type="match status" value="1"/>
</dbReference>
<evidence type="ECO:0000256" key="2">
    <source>
        <dbReference type="ARBA" id="ARBA00023136"/>
    </source>
</evidence>
<dbReference type="GO" id="GO:0051205">
    <property type="term" value="P:protein insertion into membrane"/>
    <property type="evidence" value="ECO:0007669"/>
    <property type="project" value="UniProtKB-UniRule"/>
</dbReference>
<comment type="function">
    <text evidence="4">Part of the outer membrane protein assembly complex, which is involved in assembly and insertion of beta-barrel proteins into the outer membrane.</text>
</comment>
<sequence length="119" mass="13569">MRIIIFLFGIVFTLTLTQCSSFDLSRRVAQQGNLLPKSTVDRLKIGMSKEDVAILLGNSLLSPTFNNNRWDYAYTWRRGRGYITMSTVSLFFHNNTLTHIERGKLKPGVATLEPDTNQE</sequence>
<keyword evidence="7" id="KW-1185">Reference proteome</keyword>